<dbReference type="AlphaFoldDB" id="A0A0E1WZU8"/>
<gene>
    <name evidence="9" type="ORF">BALG_02872</name>
</gene>
<keyword evidence="4 7" id="KW-1133">Transmembrane helix</keyword>
<dbReference type="GO" id="GO:0016020">
    <property type="term" value="C:membrane"/>
    <property type="evidence" value="ECO:0007669"/>
    <property type="project" value="InterPro"/>
</dbReference>
<dbReference type="Gene3D" id="3.10.450.230">
    <property type="entry name" value="VirB8 protein"/>
    <property type="match status" value="1"/>
</dbReference>
<dbReference type="InterPro" id="IPR007430">
    <property type="entry name" value="VirB8"/>
</dbReference>
<reference evidence="9" key="1">
    <citation type="submission" date="2009-01" db="EMBL/GenBank/DDBJ databases">
        <title>The Genome Sequence of Brucella pinnipedialis M292/94/1.</title>
        <authorList>
            <consortium name="The Broad Institute Genome Sequencing Platform"/>
            <person name="Ward D."/>
            <person name="Young S.K."/>
            <person name="Kodira C.D."/>
            <person name="Zeng Q."/>
            <person name="Koehrsen M."/>
            <person name="Alvarado L."/>
            <person name="Berlin A."/>
            <person name="Borenstein D."/>
            <person name="Chen Z."/>
            <person name="Engels R."/>
            <person name="Freedman E."/>
            <person name="Gellesch M."/>
            <person name="Goldberg J."/>
            <person name="Griggs A."/>
            <person name="Gujja S."/>
            <person name="Heiman D."/>
            <person name="Hepburn T."/>
            <person name="Howarth C."/>
            <person name="Jen D."/>
            <person name="Larson L."/>
            <person name="Lewis B."/>
            <person name="Mehta T."/>
            <person name="Park D."/>
            <person name="Pearson M."/>
            <person name="Roberts A."/>
            <person name="Saif S."/>
            <person name="Shea T."/>
            <person name="Shenoy N."/>
            <person name="Sisk P."/>
            <person name="Stolte C."/>
            <person name="Sykes S."/>
            <person name="Walk T."/>
            <person name="White J."/>
            <person name="Yandava C."/>
            <person name="Whatmore A.M."/>
            <person name="Perrett L.L."/>
            <person name="O'Callaghan D."/>
            <person name="Nusbaum C."/>
            <person name="Galagan J."/>
            <person name="Birren B."/>
        </authorList>
    </citation>
    <scope>NUCLEOTIDE SEQUENCE [LARGE SCALE GENOMIC DNA]</scope>
    <source>
        <strain evidence="9">M292/94/1</strain>
    </source>
</reference>
<evidence type="ECO:0000313" key="9">
    <source>
        <dbReference type="EMBL" id="EEZ29519.1"/>
    </source>
</evidence>
<evidence type="ECO:0000256" key="6">
    <source>
        <dbReference type="ARBA" id="ARBA00037847"/>
    </source>
</evidence>
<dbReference type="Pfam" id="PF04335">
    <property type="entry name" value="VirB8"/>
    <property type="match status" value="1"/>
</dbReference>
<dbReference type="HOGENOM" id="CLU_068461_1_1_5"/>
<dbReference type="InterPro" id="IPR026264">
    <property type="entry name" value="VirB8/PtlE"/>
</dbReference>
<protein>
    <recommendedName>
        <fullName evidence="2">Type IV secretion system protein virB8</fullName>
    </recommendedName>
</protein>
<dbReference type="GeneID" id="93015961"/>
<dbReference type="RefSeq" id="WP_002966517.1">
    <property type="nucleotide sequence ID" value="NZ_EQ999534.1"/>
</dbReference>
<dbReference type="PIRSF" id="PIRSF003299">
    <property type="entry name" value="VirB8_PtlE"/>
    <property type="match status" value="1"/>
</dbReference>
<feature type="transmembrane region" description="Helical" evidence="7">
    <location>
        <begin position="47"/>
        <end position="68"/>
    </location>
</feature>
<keyword evidence="5 7" id="KW-0472">Membrane</keyword>
<dbReference type="CDD" id="cd16424">
    <property type="entry name" value="VirB8"/>
    <property type="match status" value="1"/>
</dbReference>
<proteinExistence type="inferred from homology"/>
<name>A0A0E1WZU8_9HYPH</name>
<dbReference type="SMR" id="A0A0E1WZU8"/>
<evidence type="ECO:0000256" key="3">
    <source>
        <dbReference type="ARBA" id="ARBA00022692"/>
    </source>
</evidence>
<keyword evidence="3 7" id="KW-0812">Transmembrane</keyword>
<evidence type="ECO:0000256" key="2">
    <source>
        <dbReference type="ARBA" id="ARBA00014420"/>
    </source>
</evidence>
<feature type="domain" description="Bacterial virulence protein VirB8" evidence="8">
    <location>
        <begin position="26"/>
        <end position="234"/>
    </location>
</feature>
<evidence type="ECO:0000256" key="1">
    <source>
        <dbReference type="ARBA" id="ARBA00011070"/>
    </source>
</evidence>
<comment type="similarity">
    <text evidence="1">Belongs to the virB8 family.</text>
</comment>
<dbReference type="SUPFAM" id="SSF54427">
    <property type="entry name" value="NTF2-like"/>
    <property type="match status" value="1"/>
</dbReference>
<dbReference type="Proteomes" id="UP000004659">
    <property type="component" value="Unassembled WGS sequence"/>
</dbReference>
<evidence type="ECO:0000256" key="5">
    <source>
        <dbReference type="ARBA" id="ARBA00023136"/>
    </source>
</evidence>
<evidence type="ECO:0000259" key="8">
    <source>
        <dbReference type="Pfam" id="PF04335"/>
    </source>
</evidence>
<comment type="subcellular location">
    <subcellularLocation>
        <location evidence="6">Endomembrane system</location>
        <topology evidence="6">Single-pass membrane protein</topology>
    </subcellularLocation>
</comment>
<dbReference type="EMBL" id="EQ999534">
    <property type="protein sequence ID" value="EEZ29519.1"/>
    <property type="molecule type" value="Genomic_DNA"/>
</dbReference>
<dbReference type="InterPro" id="IPR032710">
    <property type="entry name" value="NTF2-like_dom_sf"/>
</dbReference>
<dbReference type="GO" id="GO:0012505">
    <property type="term" value="C:endomembrane system"/>
    <property type="evidence" value="ECO:0007669"/>
    <property type="project" value="UniProtKB-SubCell"/>
</dbReference>
<organism evidence="9">
    <name type="scientific">Brucella pinnipedialis M292/94/1</name>
    <dbReference type="NCBI Taxonomy" id="520462"/>
    <lineage>
        <taxon>Bacteria</taxon>
        <taxon>Pseudomonadati</taxon>
        <taxon>Pseudomonadota</taxon>
        <taxon>Alphaproteobacteria</taxon>
        <taxon>Hyphomicrobiales</taxon>
        <taxon>Brucellaceae</taxon>
        <taxon>Brucella/Ochrobactrum group</taxon>
        <taxon>Brucella</taxon>
    </lineage>
</organism>
<sequence length="239" mass="26446">MFGRKQSPQKSVKNGQGNAPSVYDEALNWEAAHVRLVEKSERRAWKIAGAFGTITVLLGIGIAGMLPLKQHVPYLVRVNAQTGAPDILTSLDEKSVSYDTVMDKYWLSQYVIARETYDWYTLQKDYETVGMLSSPSEGQSYASQFQGDKALDKQYGSNVRTSVTIVSIVPNGKGIGTVRFAKTTKRTNETGDGETTHWIATIGYQYVNPSLMSESARLTNPLGFNVTSYRVDPEMGVVQ</sequence>
<dbReference type="GO" id="GO:0030255">
    <property type="term" value="P:protein secretion by the type IV secretion system"/>
    <property type="evidence" value="ECO:0007669"/>
    <property type="project" value="InterPro"/>
</dbReference>
<evidence type="ECO:0000256" key="4">
    <source>
        <dbReference type="ARBA" id="ARBA00022989"/>
    </source>
</evidence>
<evidence type="ECO:0000256" key="7">
    <source>
        <dbReference type="SAM" id="Phobius"/>
    </source>
</evidence>
<accession>A0A0E1WZU8</accession>